<sequence length="382" mass="40834">MPLPSPALAAFAGTMALAASAAAQGELQRFKTQAGEVVVETVASGLDNPWGLAFLPDGRMLVTERPGRLRLVGADGRLSAPLGGLPGVRAQGQGGLLDVAIDPRFAENRTIYLTFAEPRAEGNGGTSVLRARLDAGGTALEDATVIFRQMPAHRGGNHFGSRIAFDRGGNLLVALGDRFDLRDQAQNPANHLGKVVRIRPDGGAPSDNPNKPGWAPEVWSIGHRNVQAAAINPATGELWTVEHGARGGDEVNIPRKGLNYGWPVITYGVDYSGAKIGEGTAKPGLEQPVHYWDPSIAPSGMAFYTGDRFPAWRGDLLVGALRGRMLVRLDLDGDKVVREERMLEGLRERIRDVRQGPDGFVYLLTDAAPGRVLRVRPADGRS</sequence>
<feature type="signal peptide" evidence="1">
    <location>
        <begin position="1"/>
        <end position="21"/>
    </location>
</feature>
<dbReference type="InterPro" id="IPR011041">
    <property type="entry name" value="Quinoprot_gluc/sorb_DH_b-prop"/>
</dbReference>
<dbReference type="Gene3D" id="2.120.10.30">
    <property type="entry name" value="TolB, C-terminal domain"/>
    <property type="match status" value="1"/>
</dbReference>
<evidence type="ECO:0000256" key="1">
    <source>
        <dbReference type="SAM" id="SignalP"/>
    </source>
</evidence>
<feature type="domain" description="Glucose/Sorbosone dehydrogenase" evidence="2">
    <location>
        <begin position="46"/>
        <end position="374"/>
    </location>
</feature>
<proteinExistence type="predicted"/>
<reference evidence="3 4" key="1">
    <citation type="submission" date="2019-09" db="EMBL/GenBank/DDBJ databases">
        <title>Salinarimonas rosea gen. nov., sp. nov., a new member of the a-2 subgroup of the Proteobacteria.</title>
        <authorList>
            <person name="Liu J."/>
        </authorList>
    </citation>
    <scope>NUCLEOTIDE SEQUENCE [LARGE SCALE GENOMIC DNA]</scope>
    <source>
        <strain evidence="3 4">BN140002</strain>
    </source>
</reference>
<gene>
    <name evidence="3" type="ORF">F0L46_13225</name>
</gene>
<dbReference type="EMBL" id="VUOA01000023">
    <property type="protein sequence ID" value="KAA2236724.1"/>
    <property type="molecule type" value="Genomic_DNA"/>
</dbReference>
<dbReference type="PANTHER" id="PTHR19328">
    <property type="entry name" value="HEDGEHOG-INTERACTING PROTEIN"/>
    <property type="match status" value="1"/>
</dbReference>
<dbReference type="PANTHER" id="PTHR19328:SF75">
    <property type="entry name" value="ALDOSE SUGAR DEHYDROGENASE YLII"/>
    <property type="match status" value="1"/>
</dbReference>
<dbReference type="InterPro" id="IPR012938">
    <property type="entry name" value="Glc/Sorbosone_DH"/>
</dbReference>
<comment type="caution">
    <text evidence="3">The sequence shown here is derived from an EMBL/GenBank/DDBJ whole genome shotgun (WGS) entry which is preliminary data.</text>
</comment>
<organism evidence="3 4">
    <name type="scientific">Salinarimonas soli</name>
    <dbReference type="NCBI Taxonomy" id="1638099"/>
    <lineage>
        <taxon>Bacteria</taxon>
        <taxon>Pseudomonadati</taxon>
        <taxon>Pseudomonadota</taxon>
        <taxon>Alphaproteobacteria</taxon>
        <taxon>Hyphomicrobiales</taxon>
        <taxon>Salinarimonadaceae</taxon>
        <taxon>Salinarimonas</taxon>
    </lineage>
</organism>
<keyword evidence="1" id="KW-0732">Signal</keyword>
<reference evidence="3 4" key="2">
    <citation type="submission" date="2019-09" db="EMBL/GenBank/DDBJ databases">
        <authorList>
            <person name="Jin C."/>
        </authorList>
    </citation>
    <scope>NUCLEOTIDE SEQUENCE [LARGE SCALE GENOMIC DNA]</scope>
    <source>
        <strain evidence="3 4">BN140002</strain>
    </source>
</reference>
<dbReference type="Pfam" id="PF07995">
    <property type="entry name" value="GSDH"/>
    <property type="match status" value="1"/>
</dbReference>
<evidence type="ECO:0000259" key="2">
    <source>
        <dbReference type="Pfam" id="PF07995"/>
    </source>
</evidence>
<dbReference type="InterPro" id="IPR011042">
    <property type="entry name" value="6-blade_b-propeller_TolB-like"/>
</dbReference>
<dbReference type="OrthoDB" id="9770043at2"/>
<protein>
    <submittedName>
        <fullName evidence="3">PQQ-dependent sugar dehydrogenase</fullName>
    </submittedName>
</protein>
<evidence type="ECO:0000313" key="3">
    <source>
        <dbReference type="EMBL" id="KAA2236724.1"/>
    </source>
</evidence>
<dbReference type="AlphaFoldDB" id="A0A5B2VCL0"/>
<dbReference type="SUPFAM" id="SSF50952">
    <property type="entry name" value="Soluble quinoprotein glucose dehydrogenase"/>
    <property type="match status" value="1"/>
</dbReference>
<feature type="chain" id="PRO_5022745472" evidence="1">
    <location>
        <begin position="22"/>
        <end position="382"/>
    </location>
</feature>
<accession>A0A5B2VCL0</accession>
<keyword evidence="4" id="KW-1185">Reference proteome</keyword>
<dbReference type="Proteomes" id="UP000323142">
    <property type="component" value="Unassembled WGS sequence"/>
</dbReference>
<evidence type="ECO:0000313" key="4">
    <source>
        <dbReference type="Proteomes" id="UP000323142"/>
    </source>
</evidence>
<dbReference type="RefSeq" id="WP_149818263.1">
    <property type="nucleotide sequence ID" value="NZ_VUOA01000023.1"/>
</dbReference>
<name>A0A5B2VCL0_9HYPH</name>